<dbReference type="GO" id="GO:0016020">
    <property type="term" value="C:membrane"/>
    <property type="evidence" value="ECO:0007669"/>
    <property type="project" value="UniProtKB-SubCell"/>
</dbReference>
<evidence type="ECO:0000256" key="3">
    <source>
        <dbReference type="ARBA" id="ARBA00022448"/>
    </source>
</evidence>
<keyword evidence="4 12" id="KW-0808">Transferase</keyword>
<evidence type="ECO:0000256" key="1">
    <source>
        <dbReference type="ARBA" id="ARBA00004141"/>
    </source>
</evidence>
<dbReference type="InterPro" id="IPR035595">
    <property type="entry name" value="UDP_glycos_trans_CS"/>
</dbReference>
<keyword evidence="5 10" id="KW-0812">Transmembrane</keyword>
<dbReference type="InterPro" id="IPR002213">
    <property type="entry name" value="UDP_glucos_trans"/>
</dbReference>
<dbReference type="GO" id="GO:0008194">
    <property type="term" value="F:UDP-glycosyltransferase activity"/>
    <property type="evidence" value="ECO:0007669"/>
    <property type="project" value="InterPro"/>
</dbReference>
<name>A0A317Y4N4_MAIZE</name>
<comment type="caution">
    <text evidence="12">The sequence shown here is derived from an EMBL/GenBank/DDBJ whole genome shotgun (WGS) entry which is preliminary data.</text>
</comment>
<keyword evidence="3" id="KW-0813">Transport</keyword>
<dbReference type="PROSITE" id="PS50850">
    <property type="entry name" value="MFS"/>
    <property type="match status" value="1"/>
</dbReference>
<comment type="similarity">
    <text evidence="8">Belongs to the major facilitator superfamily. Spinster (TC 2.A.1.49) family.</text>
</comment>
<feature type="transmembrane region" description="Helical" evidence="10">
    <location>
        <begin position="591"/>
        <end position="614"/>
    </location>
</feature>
<dbReference type="ExpressionAtlas" id="A0A317Y4N4">
    <property type="expression patterns" value="baseline and differential"/>
</dbReference>
<feature type="transmembrane region" description="Helical" evidence="10">
    <location>
        <begin position="680"/>
        <end position="702"/>
    </location>
</feature>
<comment type="similarity">
    <text evidence="2">Belongs to the UDP-glycosyltransferase family.</text>
</comment>
<evidence type="ECO:0000256" key="6">
    <source>
        <dbReference type="ARBA" id="ARBA00022989"/>
    </source>
</evidence>
<dbReference type="SUPFAM" id="SSF103473">
    <property type="entry name" value="MFS general substrate transporter"/>
    <property type="match status" value="1"/>
</dbReference>
<evidence type="ECO:0000313" key="12">
    <source>
        <dbReference type="EMBL" id="PWZ52644.1"/>
    </source>
</evidence>
<feature type="transmembrane region" description="Helical" evidence="10">
    <location>
        <begin position="648"/>
        <end position="668"/>
    </location>
</feature>
<evidence type="ECO:0000256" key="10">
    <source>
        <dbReference type="SAM" id="Phobius"/>
    </source>
</evidence>
<dbReference type="PANTHER" id="PTHR23505">
    <property type="entry name" value="SPINSTER"/>
    <property type="match status" value="1"/>
</dbReference>
<comment type="subcellular location">
    <subcellularLocation>
        <location evidence="1">Membrane</location>
        <topology evidence="1">Multi-pass membrane protein</topology>
    </subcellularLocation>
</comment>
<feature type="transmembrane region" description="Helical" evidence="10">
    <location>
        <begin position="880"/>
        <end position="900"/>
    </location>
</feature>
<dbReference type="CDD" id="cd03784">
    <property type="entry name" value="GT1_Gtf-like"/>
    <property type="match status" value="1"/>
</dbReference>
<accession>A0A317Y4N4</accession>
<keyword evidence="7 10" id="KW-0472">Membrane</keyword>
<dbReference type="Pfam" id="PF00201">
    <property type="entry name" value="UDPGT"/>
    <property type="match status" value="1"/>
</dbReference>
<organism evidence="12">
    <name type="scientific">Zea mays</name>
    <name type="common">Maize</name>
    <dbReference type="NCBI Taxonomy" id="4577"/>
    <lineage>
        <taxon>Eukaryota</taxon>
        <taxon>Viridiplantae</taxon>
        <taxon>Streptophyta</taxon>
        <taxon>Embryophyta</taxon>
        <taxon>Tracheophyta</taxon>
        <taxon>Spermatophyta</taxon>
        <taxon>Magnoliopsida</taxon>
        <taxon>Liliopsida</taxon>
        <taxon>Poales</taxon>
        <taxon>Poaceae</taxon>
        <taxon>PACMAD clade</taxon>
        <taxon>Panicoideae</taxon>
        <taxon>Andropogonodae</taxon>
        <taxon>Andropogoneae</taxon>
        <taxon>Tripsacinae</taxon>
        <taxon>Zea</taxon>
    </lineage>
</organism>
<dbReference type="Proteomes" id="UP000251960">
    <property type="component" value="Chromosome 1"/>
</dbReference>
<dbReference type="InterPro" id="IPR044770">
    <property type="entry name" value="MFS_spinster-like"/>
</dbReference>
<dbReference type="InterPro" id="IPR011701">
    <property type="entry name" value="MFS"/>
</dbReference>
<dbReference type="PANTHER" id="PTHR23505:SF78">
    <property type="entry name" value="MAJOR FACILITATOR SUPERFAMILY PROTEIN"/>
    <property type="match status" value="1"/>
</dbReference>
<evidence type="ECO:0000256" key="9">
    <source>
        <dbReference type="SAM" id="MobiDB-lite"/>
    </source>
</evidence>
<evidence type="ECO:0000256" key="5">
    <source>
        <dbReference type="ARBA" id="ARBA00022692"/>
    </source>
</evidence>
<feature type="domain" description="Major facilitator superfamily (MFS) profile" evidence="11">
    <location>
        <begin position="555"/>
        <end position="980"/>
    </location>
</feature>
<dbReference type="InterPro" id="IPR020846">
    <property type="entry name" value="MFS_dom"/>
</dbReference>
<feature type="compositionally biased region" description="Basic and acidic residues" evidence="9">
    <location>
        <begin position="485"/>
        <end position="494"/>
    </location>
</feature>
<gene>
    <name evidence="12" type="primary">UGT83A1_2</name>
    <name evidence="12" type="ORF">Zm00014a_016552</name>
</gene>
<feature type="transmembrane region" description="Helical" evidence="10">
    <location>
        <begin position="621"/>
        <end position="642"/>
    </location>
</feature>
<dbReference type="CDD" id="cd17328">
    <property type="entry name" value="MFS_spinster_like"/>
    <property type="match status" value="1"/>
</dbReference>
<evidence type="ECO:0000256" key="4">
    <source>
        <dbReference type="ARBA" id="ARBA00022679"/>
    </source>
</evidence>
<keyword evidence="6 10" id="KW-1133">Transmembrane helix</keyword>
<reference evidence="12" key="1">
    <citation type="journal article" date="2018" name="Nat. Genet.">
        <title>Extensive intraspecific gene order and gene structural variations between Mo17 and other maize genomes.</title>
        <authorList>
            <person name="Sun S."/>
            <person name="Zhou Y."/>
            <person name="Chen J."/>
            <person name="Shi J."/>
            <person name="Zhao H."/>
            <person name="Zhao H."/>
            <person name="Song W."/>
            <person name="Zhang M."/>
            <person name="Cui Y."/>
            <person name="Dong X."/>
            <person name="Liu H."/>
            <person name="Ma X."/>
            <person name="Jiao Y."/>
            <person name="Wang B."/>
            <person name="Wei X."/>
            <person name="Stein J.C."/>
            <person name="Glaubitz J.C."/>
            <person name="Lu F."/>
            <person name="Yu G."/>
            <person name="Liang C."/>
            <person name="Fengler K."/>
            <person name="Li B."/>
            <person name="Rafalski A."/>
            <person name="Schnable P.S."/>
            <person name="Ware D.H."/>
            <person name="Buckler E.S."/>
            <person name="Lai J."/>
        </authorList>
    </citation>
    <scope>NUCLEOTIDE SEQUENCE [LARGE SCALE GENOMIC DNA]</scope>
    <source>
        <tissue evidence="12">Seedling</tissue>
    </source>
</reference>
<dbReference type="Gene3D" id="3.40.50.2000">
    <property type="entry name" value="Glycogen Phosphorylase B"/>
    <property type="match status" value="2"/>
</dbReference>
<sequence>MVADAARTPAPHALLLPYPAQGHVIPFMELADRLLDRGFAVTFVNTEFNHRRVVVAAAGGRAPDGRLRLVGVADGMGDGEDRDNFVRLNACMKEAMPLRLDALLDADDERLGRVTCVVVDVGMSWALDAVKRRGLPAAALWPASAAVLAVLFGAKKLIRDGVIDDDGAPVKQENHSFRLAESMPPMDAVFLAWNYMGNRDVERMVFHYLTTTAWAAVAKADVVLCNTFEDLEPDIFGAHSPAAASILPIGPLRTWQRRTSEAPAGHFWRADDEACASFLDAQPRGSVTGKVVEWAPQEKVLAHPAVGCFLTHCGWNSTLEGVRHGVPLLCWPYFSDQFTNQAYICDIWKVGLRVVPDSGDGIVAKERIMERLESLMGDSGVKERVKRLKELAERSMGPEGKSLKNIVAFMESMTNCSDKINILWHPSCHDGQPNTKPKSPAQATQRVITGDLRSLPPSSPRGGLVGHWLRLIASCNLQPGGRGPLDQRHIRGEESSEDPNDADGEAVTAEQRLLGSPAPGPGCWHLNSSMRIPPTGCDTNTGGDWSKKIFGLSISLVLINLASILERADENLLPAVYKEVSAAFDAGPTDLGYLTFLMNFLKSIASPLAGVLALHYDRPAVLAIGTAFWALSTGAVGVSQYFGQVAFWRAINGVGLAIVIPALQSFIADSYKDGTRGAGFGLLSLIGSVGGIGGSVLATIVAGGDYYGFPGWRLAFISVAFVSFLIGLLVYLYTVDPRKLSPSHFGGGEDNERLHLVSNGILPPHSIWKDSWIAARSVMKVRTFQIIVLQGIVGSLPWAAVVFFTMWFELIGFDNSSSAALNSFFAIGCASGSFLGGVIADVLSRYYPDSARVMCAQFSAFMGIPFSWILLTVIPQSVDYWSAYAVTLFLMGITISWCATCANNPMFAEVVPPKHRTMIYAFDRAFEGSFGSLAAPAVGLVTEKIYGYNAKAVDLSHGSVDGAYALSRGLLTMMIVPFALCLMFYTPLYTVFKRDRENARLASIKEQELT</sequence>
<dbReference type="Gene3D" id="1.20.1250.20">
    <property type="entry name" value="MFS general substrate transporter like domains"/>
    <property type="match status" value="2"/>
</dbReference>
<feature type="transmembrane region" description="Helical" evidence="10">
    <location>
        <begin position="714"/>
        <end position="733"/>
    </location>
</feature>
<dbReference type="AlphaFoldDB" id="A0A317Y4N4"/>
<evidence type="ECO:0000256" key="7">
    <source>
        <dbReference type="ARBA" id="ARBA00023136"/>
    </source>
</evidence>
<evidence type="ECO:0000256" key="8">
    <source>
        <dbReference type="ARBA" id="ARBA00024338"/>
    </source>
</evidence>
<proteinExistence type="inferred from homology"/>
<dbReference type="Pfam" id="PF07690">
    <property type="entry name" value="MFS_1"/>
    <property type="match status" value="1"/>
</dbReference>
<feature type="region of interest" description="Disordered" evidence="9">
    <location>
        <begin position="480"/>
        <end position="505"/>
    </location>
</feature>
<dbReference type="SUPFAM" id="SSF53756">
    <property type="entry name" value="UDP-Glycosyltransferase/glycogen phosphorylase"/>
    <property type="match status" value="1"/>
</dbReference>
<protein>
    <submittedName>
        <fullName evidence="12">UDP-glycosyltransferase 83A1</fullName>
    </submittedName>
</protein>
<feature type="transmembrane region" description="Helical" evidence="10">
    <location>
        <begin position="820"/>
        <end position="843"/>
    </location>
</feature>
<dbReference type="EMBL" id="NCVQ01000001">
    <property type="protein sequence ID" value="PWZ52644.1"/>
    <property type="molecule type" value="Genomic_DNA"/>
</dbReference>
<evidence type="ECO:0000256" key="2">
    <source>
        <dbReference type="ARBA" id="ARBA00009995"/>
    </source>
</evidence>
<feature type="transmembrane region" description="Helical" evidence="10">
    <location>
        <begin position="962"/>
        <end position="986"/>
    </location>
</feature>
<feature type="transmembrane region" description="Helical" evidence="10">
    <location>
        <begin position="786"/>
        <end position="808"/>
    </location>
</feature>
<dbReference type="PROSITE" id="PS00375">
    <property type="entry name" value="UDPGT"/>
    <property type="match status" value="1"/>
</dbReference>
<dbReference type="FunFam" id="3.40.50.2000:FF:000530">
    <property type="entry name" value="Glycosyltransferase"/>
    <property type="match status" value="1"/>
</dbReference>
<feature type="compositionally biased region" description="Acidic residues" evidence="9">
    <location>
        <begin position="495"/>
        <end position="504"/>
    </location>
</feature>
<dbReference type="InterPro" id="IPR036259">
    <property type="entry name" value="MFS_trans_sf"/>
</dbReference>
<feature type="transmembrane region" description="Helical" evidence="10">
    <location>
        <begin position="921"/>
        <end position="942"/>
    </location>
</feature>
<feature type="transmembrane region" description="Helical" evidence="10">
    <location>
        <begin position="855"/>
        <end position="874"/>
    </location>
</feature>
<dbReference type="GO" id="GO:0022857">
    <property type="term" value="F:transmembrane transporter activity"/>
    <property type="evidence" value="ECO:0007669"/>
    <property type="project" value="InterPro"/>
</dbReference>
<evidence type="ECO:0000259" key="11">
    <source>
        <dbReference type="PROSITE" id="PS50850"/>
    </source>
</evidence>